<gene>
    <name evidence="3" type="ORF">RJ640_003141</name>
</gene>
<dbReference type="EMBL" id="JAVXUO010001783">
    <property type="protein sequence ID" value="KAK2979211.1"/>
    <property type="molecule type" value="Genomic_DNA"/>
</dbReference>
<dbReference type="SUPFAM" id="SSF56672">
    <property type="entry name" value="DNA/RNA polymerases"/>
    <property type="match status" value="1"/>
</dbReference>
<dbReference type="AlphaFoldDB" id="A0AA88RHL4"/>
<protein>
    <recommendedName>
        <fullName evidence="2">Reverse transcriptase domain-containing protein</fullName>
    </recommendedName>
</protein>
<comment type="caution">
    <text evidence="3">The sequence shown here is derived from an EMBL/GenBank/DDBJ whole genome shotgun (WGS) entry which is preliminary data.</text>
</comment>
<proteinExistence type="predicted"/>
<sequence>MASGDRSERKQRHWDCIESSKPNGRAGPGGKSHRSRSRLRPMKVGCVNVQGLPDHKWAAVTALLDDGVFDYLFLLETWYIRHEARRRDPRVIAATPAPLHYAKSGHPPGGIIVLGTSRARAWLRGEAIVHGQEAIVISTTQGRFAGVYLPPRMSPTEVETSLDAIVGCDAILGDINTRFNGLPLQHGTPGPPPRLEVFRRWMRKGAITHTMPVQDPSPIARGRCDGMLNVDHCFTRPNLRSAILTLPQTSALGFQSDHHYALHLRLNPTIEETDGAFRLRRYRIRGLEEEIKVEAVRRLWERCSGHRPHLFERTSHIDRRNDDLVEVCQRISKAILGEASNRRQSYRSRTSSAPPMPSAVPLHTDDKDDYGIRGSIRLYKRAVRISQENGPLLPTETGRNRGITAIEEVAEGFAHRFTSESPLPDPEVFDHDNEANDGGNAIEEFSIEEVTRELRHQDASKSCGGDGVHIRLMKSLATTSFVQALAVLYNSCIRRGKTPRSWNETVVCLIIKDPHRRKDADNVRPISLIVMFRKVFERLLLRRFDANGWARVQPAQAGFRSHYSTCINAAILHALLASRRVTHVAFLDFRAAFDVVDHGILAGILRRRGCPEQMLALIANLTFFDVFSRVVSDSRISRRFARTRGVLQGSPLSPYLFNIFVDGLLEELNAEKGPIPRSLFFADDGVLLGASSREIQQLLNIVEKWTVSHKIGLNVKKCGYLAPQGCEDVVSVGGVEVGKVDEYVYLGFPFTIRGIDFTKHLTKRLSQACGRATFLSLHSDDWGIAHRNRVYRQYLAPMFEYGAPLLAAWAENDPGLWRETQEASKTLFGWISGYTSFPHLTRNLLGWLDLPRRFAALKTLFQVVIRGAPLDSPLRRLAGLTWEPKSFFTCLTTDPAFKEYLQSTHDLPQAMTQKKIRKSVYSFLQKRKENSLHQEASKKPLTRMIPASSRLKRDMRGADCILKAPRHYQKPFLQYRRGTFHINQICVCGERFRRGHEECFRLRGVSWLSKTEIRIIVRIRRTLGTKSTFTDIDFLLNSGKFRRAYRILMHISRSLMRTNSSDIDQNPP</sequence>
<dbReference type="CDD" id="cd01650">
    <property type="entry name" value="RT_nLTR_like"/>
    <property type="match status" value="1"/>
</dbReference>
<reference evidence="3" key="1">
    <citation type="submission" date="2022-12" db="EMBL/GenBank/DDBJ databases">
        <title>Draft genome assemblies for two species of Escallonia (Escalloniales).</title>
        <authorList>
            <person name="Chanderbali A."/>
            <person name="Dervinis C."/>
            <person name="Anghel I."/>
            <person name="Soltis D."/>
            <person name="Soltis P."/>
            <person name="Zapata F."/>
        </authorList>
    </citation>
    <scope>NUCLEOTIDE SEQUENCE</scope>
    <source>
        <strain evidence="3">UCBG92.1500</strain>
        <tissue evidence="3">Leaf</tissue>
    </source>
</reference>
<feature type="domain" description="Reverse transcriptase" evidence="2">
    <location>
        <begin position="491"/>
        <end position="750"/>
    </location>
</feature>
<evidence type="ECO:0000313" key="4">
    <source>
        <dbReference type="Proteomes" id="UP001187471"/>
    </source>
</evidence>
<dbReference type="PROSITE" id="PS50878">
    <property type="entry name" value="RT_POL"/>
    <property type="match status" value="1"/>
</dbReference>
<dbReference type="InterPro" id="IPR043502">
    <property type="entry name" value="DNA/RNA_pol_sf"/>
</dbReference>
<dbReference type="PANTHER" id="PTHR19446">
    <property type="entry name" value="REVERSE TRANSCRIPTASES"/>
    <property type="match status" value="1"/>
</dbReference>
<feature type="compositionally biased region" description="Basic and acidic residues" evidence="1">
    <location>
        <begin position="1"/>
        <end position="18"/>
    </location>
</feature>
<keyword evidence="4" id="KW-1185">Reference proteome</keyword>
<evidence type="ECO:0000313" key="3">
    <source>
        <dbReference type="EMBL" id="KAK2979211.1"/>
    </source>
</evidence>
<evidence type="ECO:0000256" key="1">
    <source>
        <dbReference type="SAM" id="MobiDB-lite"/>
    </source>
</evidence>
<dbReference type="Proteomes" id="UP001187471">
    <property type="component" value="Unassembled WGS sequence"/>
</dbReference>
<accession>A0AA88RHL4</accession>
<feature type="region of interest" description="Disordered" evidence="1">
    <location>
        <begin position="339"/>
        <end position="367"/>
    </location>
</feature>
<feature type="region of interest" description="Disordered" evidence="1">
    <location>
        <begin position="1"/>
        <end position="40"/>
    </location>
</feature>
<dbReference type="InterPro" id="IPR000477">
    <property type="entry name" value="RT_dom"/>
</dbReference>
<feature type="compositionally biased region" description="Basic residues" evidence="1">
    <location>
        <begin position="31"/>
        <end position="40"/>
    </location>
</feature>
<name>A0AA88RHL4_9ASTE</name>
<evidence type="ECO:0000259" key="2">
    <source>
        <dbReference type="PROSITE" id="PS50878"/>
    </source>
</evidence>
<organism evidence="3 4">
    <name type="scientific">Escallonia rubra</name>
    <dbReference type="NCBI Taxonomy" id="112253"/>
    <lineage>
        <taxon>Eukaryota</taxon>
        <taxon>Viridiplantae</taxon>
        <taxon>Streptophyta</taxon>
        <taxon>Embryophyta</taxon>
        <taxon>Tracheophyta</taxon>
        <taxon>Spermatophyta</taxon>
        <taxon>Magnoliopsida</taxon>
        <taxon>eudicotyledons</taxon>
        <taxon>Gunneridae</taxon>
        <taxon>Pentapetalae</taxon>
        <taxon>asterids</taxon>
        <taxon>campanulids</taxon>
        <taxon>Escalloniales</taxon>
        <taxon>Escalloniaceae</taxon>
        <taxon>Escallonia</taxon>
    </lineage>
</organism>
<dbReference type="Pfam" id="PF00078">
    <property type="entry name" value="RVT_1"/>
    <property type="match status" value="1"/>
</dbReference>